<accession>W4LPH7</accession>
<dbReference type="Pfam" id="PF13650">
    <property type="entry name" value="Asp_protease_2"/>
    <property type="match status" value="1"/>
</dbReference>
<keyword evidence="4" id="KW-1185">Reference proteome</keyword>
<keyword evidence="1" id="KW-0378">Hydrolase</keyword>
<comment type="caution">
    <text evidence="3">The sequence shown here is derived from an EMBL/GenBank/DDBJ whole genome shotgun (WGS) entry which is preliminary data.</text>
</comment>
<evidence type="ECO:0000313" key="4">
    <source>
        <dbReference type="Proteomes" id="UP000019140"/>
    </source>
</evidence>
<reference evidence="3 4" key="1">
    <citation type="journal article" date="2014" name="Nature">
        <title>An environmental bacterial taxon with a large and distinct metabolic repertoire.</title>
        <authorList>
            <person name="Wilson M.C."/>
            <person name="Mori T."/>
            <person name="Ruckert C."/>
            <person name="Uria A.R."/>
            <person name="Helf M.J."/>
            <person name="Takada K."/>
            <person name="Gernert C."/>
            <person name="Steffens U.A."/>
            <person name="Heycke N."/>
            <person name="Schmitt S."/>
            <person name="Rinke C."/>
            <person name="Helfrich E.J."/>
            <person name="Brachmann A.O."/>
            <person name="Gurgui C."/>
            <person name="Wakimoto T."/>
            <person name="Kracht M."/>
            <person name="Crusemann M."/>
            <person name="Hentschel U."/>
            <person name="Abe I."/>
            <person name="Matsunaga S."/>
            <person name="Kalinowski J."/>
            <person name="Takeyama H."/>
            <person name="Piel J."/>
        </authorList>
    </citation>
    <scope>NUCLEOTIDE SEQUENCE [LARGE SCALE GENOMIC DNA]</scope>
    <source>
        <strain evidence="4">TSY2</strain>
    </source>
</reference>
<evidence type="ECO:0000256" key="1">
    <source>
        <dbReference type="ARBA" id="ARBA00022801"/>
    </source>
</evidence>
<dbReference type="InterPro" id="IPR021109">
    <property type="entry name" value="Peptidase_aspartic_dom_sf"/>
</dbReference>
<dbReference type="SUPFAM" id="SSF50630">
    <property type="entry name" value="Acid proteases"/>
    <property type="match status" value="1"/>
</dbReference>
<dbReference type="InterPro" id="IPR001995">
    <property type="entry name" value="Peptidase_A2_cat"/>
</dbReference>
<dbReference type="AlphaFoldDB" id="W4LPH7"/>
<dbReference type="PROSITE" id="PS00141">
    <property type="entry name" value="ASP_PROTEASE"/>
    <property type="match status" value="1"/>
</dbReference>
<feature type="domain" description="Peptidase A2" evidence="2">
    <location>
        <begin position="28"/>
        <end position="110"/>
    </location>
</feature>
<dbReference type="Proteomes" id="UP000019140">
    <property type="component" value="Unassembled WGS sequence"/>
</dbReference>
<evidence type="ECO:0000313" key="3">
    <source>
        <dbReference type="EMBL" id="ETW99655.1"/>
    </source>
</evidence>
<gene>
    <name evidence="3" type="ORF">ETSY2_40470</name>
</gene>
<name>W4LPH7_9BACT</name>
<dbReference type="GO" id="GO:0006508">
    <property type="term" value="P:proteolysis"/>
    <property type="evidence" value="ECO:0007669"/>
    <property type="project" value="InterPro"/>
</dbReference>
<dbReference type="Gene3D" id="2.40.70.10">
    <property type="entry name" value="Acid Proteases"/>
    <property type="match status" value="1"/>
</dbReference>
<dbReference type="InterPro" id="IPR001969">
    <property type="entry name" value="Aspartic_peptidase_AS"/>
</dbReference>
<protein>
    <recommendedName>
        <fullName evidence="2">Peptidase A2 domain-containing protein</fullName>
    </recommendedName>
</protein>
<proteinExistence type="predicted"/>
<dbReference type="EMBL" id="AZHX01001809">
    <property type="protein sequence ID" value="ETW99655.1"/>
    <property type="molecule type" value="Genomic_DNA"/>
</dbReference>
<organism evidence="3 4">
    <name type="scientific">Candidatus Entotheonella gemina</name>
    <dbReference type="NCBI Taxonomy" id="1429439"/>
    <lineage>
        <taxon>Bacteria</taxon>
        <taxon>Pseudomonadati</taxon>
        <taxon>Nitrospinota/Tectimicrobiota group</taxon>
        <taxon>Candidatus Tectimicrobiota</taxon>
        <taxon>Candidatus Entotheonellia</taxon>
        <taxon>Candidatus Entotheonellales</taxon>
        <taxon>Candidatus Entotheonellaceae</taxon>
        <taxon>Candidatus Entotheonella</taxon>
    </lineage>
</organism>
<dbReference type="PROSITE" id="PS50175">
    <property type="entry name" value="ASP_PROT_RETROV"/>
    <property type="match status" value="1"/>
</dbReference>
<evidence type="ECO:0000259" key="2">
    <source>
        <dbReference type="PROSITE" id="PS50175"/>
    </source>
</evidence>
<sequence length="132" mass="13981">MATYSLELAGNLLLTKAAVAGPTGVKVVKLLVDTGSSYTILPVEVLESVACSPAESRERVRVVTGSGHLVLPKVSLAWLQCLGRKLDQMVVVAYTLPVGSFADGLLGMDFLRAVNARILITEGIIELDVDSQ</sequence>
<dbReference type="HOGENOM" id="CLU_1914962_0_0_7"/>
<dbReference type="GO" id="GO:0004190">
    <property type="term" value="F:aspartic-type endopeptidase activity"/>
    <property type="evidence" value="ECO:0007669"/>
    <property type="project" value="InterPro"/>
</dbReference>